<reference evidence="1 2" key="1">
    <citation type="submission" date="2023-01" db="EMBL/GenBank/DDBJ databases">
        <authorList>
            <person name="Kreplak J."/>
        </authorList>
    </citation>
    <scope>NUCLEOTIDE SEQUENCE [LARGE SCALE GENOMIC DNA]</scope>
</reference>
<accession>A0AAV1B4U2</accession>
<dbReference type="EMBL" id="OX451741">
    <property type="protein sequence ID" value="CAI8617333.1"/>
    <property type="molecule type" value="Genomic_DNA"/>
</dbReference>
<gene>
    <name evidence="1" type="ORF">VFH_VI071560</name>
</gene>
<dbReference type="AlphaFoldDB" id="A0AAV1B4U2"/>
<sequence length="290" mass="32829">MLSMLARKAASIHNQRFIVKLSAFNLCCNSLTTVPNKDDGASARTLSDPPSEYNSSSSLHLSPFLSNFNHPSSDFDIELVDHDAWGVSSVVAQAWRQGDLPASEDISCGQHVIDESLDSHSTDVDGELDFEDIDNMRVRGSLFYKLERSSMEFEEKKILSPLNLQKNRIENSKKLSLLLLLYLHHSSSWGIAKKSTKNFNLPLYLQSSRSFIIINSSIIEKHHKKLRATKSLIFSDSFCKPPQILKNHHCNQSSIHKLNLSSNFNMHHKKHTSTPLLELIQRCIIICDSR</sequence>
<dbReference type="Proteomes" id="UP001157006">
    <property type="component" value="Chromosome 6"/>
</dbReference>
<organism evidence="1 2">
    <name type="scientific">Vicia faba</name>
    <name type="common">Broad bean</name>
    <name type="synonym">Faba vulgaris</name>
    <dbReference type="NCBI Taxonomy" id="3906"/>
    <lineage>
        <taxon>Eukaryota</taxon>
        <taxon>Viridiplantae</taxon>
        <taxon>Streptophyta</taxon>
        <taxon>Embryophyta</taxon>
        <taxon>Tracheophyta</taxon>
        <taxon>Spermatophyta</taxon>
        <taxon>Magnoliopsida</taxon>
        <taxon>eudicotyledons</taxon>
        <taxon>Gunneridae</taxon>
        <taxon>Pentapetalae</taxon>
        <taxon>rosids</taxon>
        <taxon>fabids</taxon>
        <taxon>Fabales</taxon>
        <taxon>Fabaceae</taxon>
        <taxon>Papilionoideae</taxon>
        <taxon>50 kb inversion clade</taxon>
        <taxon>NPAAA clade</taxon>
        <taxon>Hologalegina</taxon>
        <taxon>IRL clade</taxon>
        <taxon>Fabeae</taxon>
        <taxon>Vicia</taxon>
    </lineage>
</organism>
<keyword evidence="2" id="KW-1185">Reference proteome</keyword>
<proteinExistence type="predicted"/>
<evidence type="ECO:0000313" key="2">
    <source>
        <dbReference type="Proteomes" id="UP001157006"/>
    </source>
</evidence>
<protein>
    <submittedName>
        <fullName evidence="1">Uncharacterized protein</fullName>
    </submittedName>
</protein>
<name>A0AAV1B4U2_VICFA</name>
<evidence type="ECO:0000313" key="1">
    <source>
        <dbReference type="EMBL" id="CAI8617333.1"/>
    </source>
</evidence>